<accession>A0A2R6Y4P6</accession>
<name>A0A2R6Y4P6_9BACL</name>
<reference evidence="2" key="1">
    <citation type="journal article" date="2018" name="Sci. Rep.">
        <title>Lignite coal burning seam in the remote Altai Mountains harbors a hydrogen-driven thermophilic microbial community.</title>
        <authorList>
            <person name="Kadnikov V.V."/>
            <person name="Mardanov A.V."/>
            <person name="Ivasenko D.A."/>
            <person name="Antsiferov D.V."/>
            <person name="Beletsky A.V."/>
            <person name="Karnachuk O.V."/>
            <person name="Ravin N.V."/>
        </authorList>
    </citation>
    <scope>NUCLEOTIDE SEQUENCE [LARGE SCALE GENOMIC DNA]</scope>
</reference>
<gene>
    <name evidence="1" type="ORF">BSOLF_1182</name>
</gene>
<dbReference type="Gene3D" id="1.20.120.580">
    <property type="entry name" value="bsu32300-like"/>
    <property type="match status" value="1"/>
</dbReference>
<dbReference type="EMBL" id="PEBX01000004">
    <property type="protein sequence ID" value="PTQ57638.1"/>
    <property type="molecule type" value="Genomic_DNA"/>
</dbReference>
<evidence type="ECO:0000313" key="2">
    <source>
        <dbReference type="Proteomes" id="UP000244338"/>
    </source>
</evidence>
<sequence>MGMDRRKIEMMQRALHFFDATIAAWESLRREEPEGARGDGTDGSVDSKGLIRKLAEERLLERAFLSVSDAAILTIEWLVHRDVGSYEEMADILELEEAIGREEGKAMRVLVRGYRALTRDYLKTYEHMGDGSFRSVSEKTPESAEVLESLFSELSLPALARLSSLLRQFWLKEGIALEG</sequence>
<protein>
    <submittedName>
        <fullName evidence="1">Uncharacterized protein</fullName>
    </submittedName>
</protein>
<dbReference type="InterPro" id="IPR037038">
    <property type="entry name" value="HepT-like_sf"/>
</dbReference>
<evidence type="ECO:0000313" key="1">
    <source>
        <dbReference type="EMBL" id="PTQ57638.1"/>
    </source>
</evidence>
<dbReference type="Proteomes" id="UP000244338">
    <property type="component" value="Unassembled WGS sequence"/>
</dbReference>
<organism evidence="1 2">
    <name type="scientific">Candidatus Carbonibacillus altaicus</name>
    <dbReference type="NCBI Taxonomy" id="2163959"/>
    <lineage>
        <taxon>Bacteria</taxon>
        <taxon>Bacillati</taxon>
        <taxon>Bacillota</taxon>
        <taxon>Bacilli</taxon>
        <taxon>Bacillales</taxon>
        <taxon>Candidatus Carbonibacillus</taxon>
    </lineage>
</organism>
<dbReference type="AlphaFoldDB" id="A0A2R6Y4P6"/>
<proteinExistence type="predicted"/>
<comment type="caution">
    <text evidence="1">The sequence shown here is derived from an EMBL/GenBank/DDBJ whole genome shotgun (WGS) entry which is preliminary data.</text>
</comment>